<gene>
    <name evidence="1" type="ORF">HMPREF0198_0818</name>
</gene>
<dbReference type="AlphaFoldDB" id="C8N8J1"/>
<dbReference type="Proteomes" id="UP000004870">
    <property type="component" value="Unassembled WGS sequence"/>
</dbReference>
<evidence type="ECO:0000313" key="1">
    <source>
        <dbReference type="EMBL" id="EEV89040.1"/>
    </source>
</evidence>
<name>C8N8J1_CARH6</name>
<evidence type="ECO:0000313" key="2">
    <source>
        <dbReference type="Proteomes" id="UP000004870"/>
    </source>
</evidence>
<protein>
    <submittedName>
        <fullName evidence="1">Uncharacterized protein</fullName>
    </submittedName>
</protein>
<dbReference type="EMBL" id="ACKY01000037">
    <property type="protein sequence ID" value="EEV89040.1"/>
    <property type="molecule type" value="Genomic_DNA"/>
</dbReference>
<accession>C8N8J1</accession>
<sequence>MAAQFFTHFNHTAHQTVFPTVRAKSPPLSPEFSQKITTDNCKNPRVTPFFHVDY</sequence>
<dbReference type="HOGENOM" id="CLU_3041592_0_0_6"/>
<keyword evidence="2" id="KW-1185">Reference proteome</keyword>
<reference evidence="1 2" key="1">
    <citation type="submission" date="2009-08" db="EMBL/GenBank/DDBJ databases">
        <authorList>
            <person name="Qin X."/>
            <person name="Bachman B."/>
            <person name="Battles P."/>
            <person name="Bell A."/>
            <person name="Bess C."/>
            <person name="Bickham C."/>
            <person name="Chaboub L."/>
            <person name="Chen D."/>
            <person name="Coyle M."/>
            <person name="Deiros D.R."/>
            <person name="Dinh H."/>
            <person name="Forbes L."/>
            <person name="Fowler G."/>
            <person name="Francisco L."/>
            <person name="Fu Q."/>
            <person name="Gubbala S."/>
            <person name="Hale W."/>
            <person name="Han Y."/>
            <person name="Hemphill L."/>
            <person name="Highlander S.K."/>
            <person name="Hirani K."/>
            <person name="Hogues M."/>
            <person name="Jackson L."/>
            <person name="Jakkamsetti A."/>
            <person name="Javaid M."/>
            <person name="Jiang H."/>
            <person name="Korchina V."/>
            <person name="Kovar C."/>
            <person name="Lara F."/>
            <person name="Lee S."/>
            <person name="Mata R."/>
            <person name="Mathew T."/>
            <person name="Moen C."/>
            <person name="Morales K."/>
            <person name="Munidasa M."/>
            <person name="Nazareth L."/>
            <person name="Ngo R."/>
            <person name="Nguyen L."/>
            <person name="Okwuonu G."/>
            <person name="Ongeri F."/>
            <person name="Patil S."/>
            <person name="Petrosino J."/>
            <person name="Pham C."/>
            <person name="Pham P."/>
            <person name="Pu L.-L."/>
            <person name="Puazo M."/>
            <person name="Raj R."/>
            <person name="Reid J."/>
            <person name="Rouhana J."/>
            <person name="Saada N."/>
            <person name="Shang Y."/>
            <person name="Simmons D."/>
            <person name="Thornton R."/>
            <person name="Warren J."/>
            <person name="Weissenberger G."/>
            <person name="Zhang J."/>
            <person name="Zhang L."/>
            <person name="Zhou C."/>
            <person name="Zhu D."/>
            <person name="Muzny D."/>
            <person name="Worley K."/>
            <person name="Gibbs R."/>
        </authorList>
    </citation>
    <scope>NUCLEOTIDE SEQUENCE [LARGE SCALE GENOMIC DNA]</scope>
    <source>
        <strain evidence="2">ATCC 15826 / DSM 8339 / NCTC 10426 / 6573</strain>
    </source>
</reference>
<organism evidence="1 2">
    <name type="scientific">Cardiobacterium hominis (strain ATCC 15826 / DSM 8339 / NCTC 10426 / 6573)</name>
    <dbReference type="NCBI Taxonomy" id="638300"/>
    <lineage>
        <taxon>Bacteria</taxon>
        <taxon>Pseudomonadati</taxon>
        <taxon>Pseudomonadota</taxon>
        <taxon>Gammaproteobacteria</taxon>
        <taxon>Cardiobacteriales</taxon>
        <taxon>Cardiobacteriaceae</taxon>
        <taxon>Cardiobacterium</taxon>
    </lineage>
</organism>
<comment type="caution">
    <text evidence="1">The sequence shown here is derived from an EMBL/GenBank/DDBJ whole genome shotgun (WGS) entry which is preliminary data.</text>
</comment>
<proteinExistence type="predicted"/>